<dbReference type="OrthoDB" id="1068471at2759"/>
<dbReference type="InterPro" id="IPR036322">
    <property type="entry name" value="WD40_repeat_dom_sf"/>
</dbReference>
<dbReference type="VEuPathDB" id="TriTrypDB:LPAL13_240006000"/>
<evidence type="ECO:0000256" key="2">
    <source>
        <dbReference type="ARBA" id="ARBA00022737"/>
    </source>
</evidence>
<dbReference type="VEuPathDB" id="TriTrypDB:LPMP_240120"/>
<reference evidence="3 4" key="1">
    <citation type="journal article" date="2015" name="Sci. Rep.">
        <title>The genome of Leishmania panamensis: insights into genomics of the L. (Viannia) subgenus.</title>
        <authorList>
            <person name="Llanes A."/>
            <person name="Restrepo C.M."/>
            <person name="Vecchio G.D."/>
            <person name="Anguizola F.J."/>
            <person name="Lleonart R."/>
        </authorList>
    </citation>
    <scope>NUCLEOTIDE SEQUENCE [LARGE SCALE GENOMIC DNA]</scope>
    <source>
        <strain evidence="3 4">MHOM/PA/94/PSC-1</strain>
    </source>
</reference>
<evidence type="ECO:0000313" key="4">
    <source>
        <dbReference type="Proteomes" id="UP000063063"/>
    </source>
</evidence>
<dbReference type="EMBL" id="CP009393">
    <property type="protein sequence ID" value="AIN98647.1"/>
    <property type="molecule type" value="Genomic_DNA"/>
</dbReference>
<sequence length="555" mass="60878">MKITVNVELEHSELYKAPHLQQTVSELDSNAVVRFKTDTGFLAQRIKDAVKTKQYDAIVSELVRRLSYPASFADSLEVMCSIALFSKGRVDSGESVAPFVEVLTRLPEEARTQAKEAIVQRAMGFLSKPRRLDCSRAPLIGYAETLAMMTRKDLLNIRSAVNTLVQMIEGDTTRAAGMTCLGKLVEVAYEAVRNCDTATLNVLRGAVRFAQMNDTFLYDVEYIMEALGWSPYKPALSLRRSSSHHEYPILSLAYCGGANHREVVVSSSSDGTIGTWDGVGVLLQNVLLSRHYASCLDITNRGHTLIVGAVGRYASIPPAVIFYSEDGNRKAQWQECGGTEPDDAQFISSLKSLKDSSGSRYCVGVQTSNANSLMIFDGQHVTQRYFDHTDLITALHVPSDRENMVITGSRDCSTLIYDLRDPRNVSAATHHTNTVSCIASCDNNLFTAGLDKRIVVEDFRMLRSPNVQRDMDSAVLSMSVSNSLQCAVSTLTGVYLINFSSSTTIPTSSRSDCGGSASRYNAVCWNNAGTILFCGGDAHTLDLFAPAYELNSFEI</sequence>
<dbReference type="KEGG" id="lpan:LPMP_240120"/>
<dbReference type="eggNOG" id="ENOG502QY32">
    <property type="taxonomic scope" value="Eukaryota"/>
</dbReference>
<keyword evidence="2" id="KW-0677">Repeat</keyword>
<dbReference type="RefSeq" id="XP_010699354.1">
    <property type="nucleotide sequence ID" value="XM_010701052.1"/>
</dbReference>
<dbReference type="InterPro" id="IPR001680">
    <property type="entry name" value="WD40_rpt"/>
</dbReference>
<protein>
    <submittedName>
        <fullName evidence="3">Guanine nucleotide-binding protein beta subunit-like protein, putative</fullName>
    </submittedName>
</protein>
<dbReference type="AlphaFoldDB" id="A0A088RRE6"/>
<evidence type="ECO:0000313" key="3">
    <source>
        <dbReference type="EMBL" id="AIN98647.1"/>
    </source>
</evidence>
<proteinExistence type="predicted"/>
<dbReference type="GeneID" id="22575421"/>
<dbReference type="Proteomes" id="UP000063063">
    <property type="component" value="Chromosome 24"/>
</dbReference>
<name>A0A088RRE6_LEIPA</name>
<keyword evidence="1" id="KW-0853">WD repeat</keyword>
<dbReference type="Gene3D" id="2.130.10.10">
    <property type="entry name" value="YVTN repeat-like/Quinoprotein amine dehydrogenase"/>
    <property type="match status" value="1"/>
</dbReference>
<dbReference type="Pfam" id="PF00400">
    <property type="entry name" value="WD40"/>
    <property type="match status" value="1"/>
</dbReference>
<organism evidence="3 4">
    <name type="scientific">Leishmania panamensis</name>
    <dbReference type="NCBI Taxonomy" id="5679"/>
    <lineage>
        <taxon>Eukaryota</taxon>
        <taxon>Discoba</taxon>
        <taxon>Euglenozoa</taxon>
        <taxon>Kinetoplastea</taxon>
        <taxon>Metakinetoplastina</taxon>
        <taxon>Trypanosomatida</taxon>
        <taxon>Trypanosomatidae</taxon>
        <taxon>Leishmaniinae</taxon>
        <taxon>Leishmania</taxon>
        <taxon>Leishmania guyanensis species complex</taxon>
    </lineage>
</organism>
<dbReference type="SUPFAM" id="SSF50978">
    <property type="entry name" value="WD40 repeat-like"/>
    <property type="match status" value="1"/>
</dbReference>
<keyword evidence="4" id="KW-1185">Reference proteome</keyword>
<dbReference type="FunFam" id="2.130.10.10:FF:001339">
    <property type="entry name" value="Guanine nucleotide-binding protein beta subunit-like protein"/>
    <property type="match status" value="1"/>
</dbReference>
<dbReference type="InterPro" id="IPR015943">
    <property type="entry name" value="WD40/YVTN_repeat-like_dom_sf"/>
</dbReference>
<gene>
    <name evidence="3" type="ORF">LPMP_240120</name>
</gene>
<dbReference type="SMART" id="SM00320">
    <property type="entry name" value="WD40"/>
    <property type="match status" value="4"/>
</dbReference>
<dbReference type="PANTHER" id="PTHR19857:SF21">
    <property type="entry name" value="ANAPHASE-PROMOTING COMPLEX SUBUNIT 4 WD40 DOMAIN-CONTAINING PROTEIN"/>
    <property type="match status" value="1"/>
</dbReference>
<evidence type="ECO:0000256" key="1">
    <source>
        <dbReference type="ARBA" id="ARBA00022574"/>
    </source>
</evidence>
<accession>A0A088RRE6</accession>
<dbReference type="PANTHER" id="PTHR19857">
    <property type="entry name" value="MITOCHONDRIAL DIVISION PROTEIN 1-RELATED"/>
    <property type="match status" value="1"/>
</dbReference>
<dbReference type="InterPro" id="IPR051179">
    <property type="entry name" value="WD_repeat_multifunction"/>
</dbReference>